<reference evidence="2" key="2">
    <citation type="journal article" date="2015" name="Data Brief">
        <title>Shoot transcriptome of the giant reed, Arundo donax.</title>
        <authorList>
            <person name="Barrero R.A."/>
            <person name="Guerrero F.D."/>
            <person name="Moolhuijzen P."/>
            <person name="Goolsby J.A."/>
            <person name="Tidwell J."/>
            <person name="Bellgard S.E."/>
            <person name="Bellgard M.I."/>
        </authorList>
    </citation>
    <scope>NUCLEOTIDE SEQUENCE</scope>
    <source>
        <tissue evidence="2">Shoot tissue taken approximately 20 cm above the soil surface</tissue>
    </source>
</reference>
<dbReference type="AlphaFoldDB" id="A0A0A9B688"/>
<evidence type="ECO:0000256" key="1">
    <source>
        <dbReference type="SAM" id="MobiDB-lite"/>
    </source>
</evidence>
<reference evidence="2" key="1">
    <citation type="submission" date="2014-09" db="EMBL/GenBank/DDBJ databases">
        <authorList>
            <person name="Magalhaes I.L.F."/>
            <person name="Oliveira U."/>
            <person name="Santos F.R."/>
            <person name="Vidigal T.H.D.A."/>
            <person name="Brescovit A.D."/>
            <person name="Santos A.J."/>
        </authorList>
    </citation>
    <scope>NUCLEOTIDE SEQUENCE</scope>
    <source>
        <tissue evidence="2">Shoot tissue taken approximately 20 cm above the soil surface</tissue>
    </source>
</reference>
<dbReference type="EMBL" id="GBRH01238381">
    <property type="protein sequence ID" value="JAD59514.1"/>
    <property type="molecule type" value="Transcribed_RNA"/>
</dbReference>
<name>A0A0A9B688_ARUDO</name>
<feature type="region of interest" description="Disordered" evidence="1">
    <location>
        <begin position="1"/>
        <end position="33"/>
    </location>
</feature>
<proteinExistence type="predicted"/>
<protein>
    <submittedName>
        <fullName evidence="2">Uncharacterized protein</fullName>
    </submittedName>
</protein>
<accession>A0A0A9B688</accession>
<sequence length="33" mass="3753">MSSACHAPRLHSNTQWALPPATATRRSPRSWMF</sequence>
<organism evidence="2">
    <name type="scientific">Arundo donax</name>
    <name type="common">Giant reed</name>
    <name type="synonym">Donax arundinaceus</name>
    <dbReference type="NCBI Taxonomy" id="35708"/>
    <lineage>
        <taxon>Eukaryota</taxon>
        <taxon>Viridiplantae</taxon>
        <taxon>Streptophyta</taxon>
        <taxon>Embryophyta</taxon>
        <taxon>Tracheophyta</taxon>
        <taxon>Spermatophyta</taxon>
        <taxon>Magnoliopsida</taxon>
        <taxon>Liliopsida</taxon>
        <taxon>Poales</taxon>
        <taxon>Poaceae</taxon>
        <taxon>PACMAD clade</taxon>
        <taxon>Arundinoideae</taxon>
        <taxon>Arundineae</taxon>
        <taxon>Arundo</taxon>
    </lineage>
</organism>
<evidence type="ECO:0000313" key="2">
    <source>
        <dbReference type="EMBL" id="JAD59514.1"/>
    </source>
</evidence>